<reference evidence="1 2" key="1">
    <citation type="journal article" date="2016" name="Nat. Commun.">
        <title>Thousands of microbial genomes shed light on interconnected biogeochemical processes in an aquifer system.</title>
        <authorList>
            <person name="Anantharaman K."/>
            <person name="Brown C.T."/>
            <person name="Hug L.A."/>
            <person name="Sharon I."/>
            <person name="Castelle C.J."/>
            <person name="Probst A.J."/>
            <person name="Thomas B.C."/>
            <person name="Singh A."/>
            <person name="Wilkins M.J."/>
            <person name="Karaoz U."/>
            <person name="Brodie E.L."/>
            <person name="Williams K.H."/>
            <person name="Hubbard S.S."/>
            <person name="Banfield J.F."/>
        </authorList>
    </citation>
    <scope>NUCLEOTIDE SEQUENCE [LARGE SCALE GENOMIC DNA]</scope>
</reference>
<comment type="caution">
    <text evidence="1">The sequence shown here is derived from an EMBL/GenBank/DDBJ whole genome shotgun (WGS) entry which is preliminary data.</text>
</comment>
<proteinExistence type="predicted"/>
<dbReference type="AlphaFoldDB" id="A0A1F5ZYA5"/>
<dbReference type="EMBL" id="MFJL01000004">
    <property type="protein sequence ID" value="OGG17027.1"/>
    <property type="molecule type" value="Genomic_DNA"/>
</dbReference>
<sequence length="134" mass="15952">MEFTRGAYAEHLLEEKRKFLKYERFIPMLDHYKIHHQIYEQSLFLSRIYTHKGKPSIPLGDLLIIARISLYPGSVLFATIDKNDFSTLLFDRVGIATFTRQVRDRVGLRDVIEVVQFLKFNKQKFQKYLNELPK</sequence>
<organism evidence="1 2">
    <name type="scientific">Candidatus Gottesmanbacteria bacterium RIFCSPHIGHO2_02_FULL_39_11</name>
    <dbReference type="NCBI Taxonomy" id="1798382"/>
    <lineage>
        <taxon>Bacteria</taxon>
        <taxon>Candidatus Gottesmaniibacteriota</taxon>
    </lineage>
</organism>
<protein>
    <submittedName>
        <fullName evidence="1">Uncharacterized protein</fullName>
    </submittedName>
</protein>
<evidence type="ECO:0000313" key="1">
    <source>
        <dbReference type="EMBL" id="OGG17027.1"/>
    </source>
</evidence>
<name>A0A1F5ZYA5_9BACT</name>
<evidence type="ECO:0000313" key="2">
    <source>
        <dbReference type="Proteomes" id="UP000176923"/>
    </source>
</evidence>
<accession>A0A1F5ZYA5</accession>
<gene>
    <name evidence="1" type="ORF">A3D77_03825</name>
</gene>
<dbReference type="Proteomes" id="UP000176923">
    <property type="component" value="Unassembled WGS sequence"/>
</dbReference>